<dbReference type="EnsemblMetazoa" id="AMEM005417-RA">
    <property type="protein sequence ID" value="AMEM005417-PA"/>
    <property type="gene ID" value="AMEM005417"/>
</dbReference>
<name>A0A182UXN0_ANOME</name>
<dbReference type="VEuPathDB" id="VectorBase:AMEM005417"/>
<evidence type="ECO:0000256" key="6">
    <source>
        <dbReference type="SAM" id="MobiDB-lite"/>
    </source>
</evidence>
<reference evidence="9" key="1">
    <citation type="submission" date="2020-05" db="UniProtKB">
        <authorList>
            <consortium name="EnsemblMetazoa"/>
        </authorList>
    </citation>
    <scope>IDENTIFICATION</scope>
    <source>
        <strain evidence="9">MAF</strain>
    </source>
</reference>
<evidence type="ECO:0000259" key="8">
    <source>
        <dbReference type="PROSITE" id="PS50240"/>
    </source>
</evidence>
<dbReference type="Gene3D" id="2.40.10.10">
    <property type="entry name" value="Trypsin-like serine proteases"/>
    <property type="match status" value="1"/>
</dbReference>
<dbReference type="InterPro" id="IPR009003">
    <property type="entry name" value="Peptidase_S1_PA"/>
</dbReference>
<feature type="domain" description="Peptidase S1" evidence="8">
    <location>
        <begin position="26"/>
        <end position="248"/>
    </location>
</feature>
<evidence type="ECO:0000313" key="10">
    <source>
        <dbReference type="Proteomes" id="UP000075903"/>
    </source>
</evidence>
<dbReference type="GO" id="GO:0006508">
    <property type="term" value="P:proteolysis"/>
    <property type="evidence" value="ECO:0007669"/>
    <property type="project" value="UniProtKB-KW"/>
</dbReference>
<keyword evidence="4" id="KW-1015">Disulfide bond</keyword>
<comment type="similarity">
    <text evidence="5">Belongs to the peptidase S1 family. CLIP subfamily.</text>
</comment>
<dbReference type="STRING" id="30066.A0A182UXN0"/>
<evidence type="ECO:0000256" key="3">
    <source>
        <dbReference type="ARBA" id="ARBA00022825"/>
    </source>
</evidence>
<dbReference type="PANTHER" id="PTHR24276">
    <property type="entry name" value="POLYSERASE-RELATED"/>
    <property type="match status" value="1"/>
</dbReference>
<feature type="region of interest" description="Disordered" evidence="6">
    <location>
        <begin position="421"/>
        <end position="456"/>
    </location>
</feature>
<dbReference type="PANTHER" id="PTHR24276:SF96">
    <property type="entry name" value="PEPTIDASE S1 DOMAIN-CONTAINING PROTEIN"/>
    <property type="match status" value="1"/>
</dbReference>
<evidence type="ECO:0000256" key="5">
    <source>
        <dbReference type="ARBA" id="ARBA00024195"/>
    </source>
</evidence>
<keyword evidence="1" id="KW-0645">Protease</keyword>
<dbReference type="VEuPathDB" id="VectorBase:AMEM21_014863"/>
<keyword evidence="7" id="KW-0732">Signal</keyword>
<dbReference type="Pfam" id="PF00089">
    <property type="entry name" value="Trypsin"/>
    <property type="match status" value="1"/>
</dbReference>
<dbReference type="GO" id="GO:0004252">
    <property type="term" value="F:serine-type endopeptidase activity"/>
    <property type="evidence" value="ECO:0007669"/>
    <property type="project" value="InterPro"/>
</dbReference>
<evidence type="ECO:0000256" key="7">
    <source>
        <dbReference type="SAM" id="SignalP"/>
    </source>
</evidence>
<dbReference type="InterPro" id="IPR043504">
    <property type="entry name" value="Peptidase_S1_PA_chymotrypsin"/>
</dbReference>
<dbReference type="SUPFAM" id="SSF50494">
    <property type="entry name" value="Trypsin-like serine proteases"/>
    <property type="match status" value="1"/>
</dbReference>
<keyword evidence="2" id="KW-0378">Hydrolase</keyword>
<protein>
    <recommendedName>
        <fullName evidence="8">Peptidase S1 domain-containing protein</fullName>
    </recommendedName>
</protein>
<accession>A0A182UXN0</accession>
<sequence>MKLAPALLFVITVHHLDPSVEAKRLQIGGKDTGICLYPYMAAIEFAQKLVGNGAIVAQRYILTSASAVAKPHDSLYKVQLGADAFKGPGDLYEVHTIYKHPQYIGWDYNIALVHLKERIRYSDSVQPCCWFRTAPMSTKGTMHLRDAIYTTSTDAECVDSLTKGLSKEIIIQEHGFCVRSPPGAEQGQWADDAGAPIVADGKLYGVFAFSEQEGKTNVGSIASNTITIFTRSTGLSIAKHDRLNPARKAGEPRRHRALVRTALVLSKGKHGVQLTVGHERCPCIIEPLALLRARRWNQAESMMLPDHLLRLVLLQQPHTVVVVRDERVGGAAQMGRAVFVLTVRQHRSIVDRLRLGRGDRNGLHRVTEHYLTAHLYQRHVVVPTDKLGMAEDALHLVLRGRSEEVLRTRRNAVLTVRRVKDGTGRGEHPARCKNRPIADDDRSLEQNTDHKRVLDD</sequence>
<keyword evidence="10" id="KW-1185">Reference proteome</keyword>
<dbReference type="InterPro" id="IPR050430">
    <property type="entry name" value="Peptidase_S1"/>
</dbReference>
<evidence type="ECO:0000313" key="9">
    <source>
        <dbReference type="EnsemblMetazoa" id="AMEM005417-PA"/>
    </source>
</evidence>
<dbReference type="InterPro" id="IPR001254">
    <property type="entry name" value="Trypsin_dom"/>
</dbReference>
<dbReference type="AlphaFoldDB" id="A0A182UXN0"/>
<evidence type="ECO:0000256" key="1">
    <source>
        <dbReference type="ARBA" id="ARBA00022670"/>
    </source>
</evidence>
<evidence type="ECO:0000256" key="2">
    <source>
        <dbReference type="ARBA" id="ARBA00022801"/>
    </source>
</evidence>
<feature type="signal peptide" evidence="7">
    <location>
        <begin position="1"/>
        <end position="22"/>
    </location>
</feature>
<dbReference type="SMART" id="SM00020">
    <property type="entry name" value="Tryp_SPc"/>
    <property type="match status" value="1"/>
</dbReference>
<dbReference type="Proteomes" id="UP000075903">
    <property type="component" value="Unassembled WGS sequence"/>
</dbReference>
<evidence type="ECO:0000256" key="4">
    <source>
        <dbReference type="ARBA" id="ARBA00023157"/>
    </source>
</evidence>
<dbReference type="PROSITE" id="PS50240">
    <property type="entry name" value="TRYPSIN_DOM"/>
    <property type="match status" value="1"/>
</dbReference>
<keyword evidence="3" id="KW-0720">Serine protease</keyword>
<feature type="chain" id="PRO_5008138816" description="Peptidase S1 domain-containing protein" evidence="7">
    <location>
        <begin position="23"/>
        <end position="456"/>
    </location>
</feature>
<organism evidence="9 10">
    <name type="scientific">Anopheles merus</name>
    <name type="common">Mosquito</name>
    <dbReference type="NCBI Taxonomy" id="30066"/>
    <lineage>
        <taxon>Eukaryota</taxon>
        <taxon>Metazoa</taxon>
        <taxon>Ecdysozoa</taxon>
        <taxon>Arthropoda</taxon>
        <taxon>Hexapoda</taxon>
        <taxon>Insecta</taxon>
        <taxon>Pterygota</taxon>
        <taxon>Neoptera</taxon>
        <taxon>Endopterygota</taxon>
        <taxon>Diptera</taxon>
        <taxon>Nematocera</taxon>
        <taxon>Culicoidea</taxon>
        <taxon>Culicidae</taxon>
        <taxon>Anophelinae</taxon>
        <taxon>Anopheles</taxon>
    </lineage>
</organism>
<proteinExistence type="inferred from homology"/>